<dbReference type="Proteomes" id="UP000033058">
    <property type="component" value="Chromosome"/>
</dbReference>
<dbReference type="PATRIC" id="fig|1434117.4.peg.150"/>
<dbReference type="EMBL" id="CP009509">
    <property type="protein sequence ID" value="AKB39119.1"/>
    <property type="molecule type" value="Genomic_DNA"/>
</dbReference>
<organism evidence="2 3">
    <name type="scientific">Methanosarcina mazei WWM610</name>
    <dbReference type="NCBI Taxonomy" id="1434117"/>
    <lineage>
        <taxon>Archaea</taxon>
        <taxon>Methanobacteriati</taxon>
        <taxon>Methanobacteriota</taxon>
        <taxon>Stenosarchaea group</taxon>
        <taxon>Methanomicrobia</taxon>
        <taxon>Methanosarcinales</taxon>
        <taxon>Methanosarcinaceae</taxon>
        <taxon>Methanosarcina</taxon>
    </lineage>
</organism>
<evidence type="ECO:0000313" key="2">
    <source>
        <dbReference type="EMBL" id="AKB39119.1"/>
    </source>
</evidence>
<dbReference type="HOGENOM" id="CLU_2730424_0_0_2"/>
<proteinExistence type="predicted"/>
<evidence type="ECO:0000313" key="3">
    <source>
        <dbReference type="Proteomes" id="UP000033058"/>
    </source>
</evidence>
<accession>A0A0E3PU66</accession>
<name>A0A0E3PU66_METMZ</name>
<protein>
    <submittedName>
        <fullName evidence="2">Uncharacterized protein</fullName>
    </submittedName>
</protein>
<reference evidence="2 3" key="1">
    <citation type="submission" date="2014-07" db="EMBL/GenBank/DDBJ databases">
        <title>Methanogenic archaea and the global carbon cycle.</title>
        <authorList>
            <person name="Henriksen J.R."/>
            <person name="Luke J."/>
            <person name="Reinhart S."/>
            <person name="Benedict M.N."/>
            <person name="Youngblut N.D."/>
            <person name="Metcalf M.E."/>
            <person name="Whitaker R.J."/>
            <person name="Metcalf W.W."/>
        </authorList>
    </citation>
    <scope>NUCLEOTIDE SEQUENCE [LARGE SCALE GENOMIC DNA]</scope>
    <source>
        <strain evidence="2 3">WWM610</strain>
    </source>
</reference>
<evidence type="ECO:0000256" key="1">
    <source>
        <dbReference type="SAM" id="MobiDB-lite"/>
    </source>
</evidence>
<feature type="region of interest" description="Disordered" evidence="1">
    <location>
        <begin position="49"/>
        <end position="71"/>
    </location>
</feature>
<sequence length="71" mass="8516">MNRRFEVWPETYPTCRIKRKGEQGRIERLWKIISRFFSSFIEKYILKSKSKSKSSLKSNLKSKSKSKSNLN</sequence>
<dbReference type="AlphaFoldDB" id="A0A0E3PU66"/>
<gene>
    <name evidence="2" type="ORF">MSMAW_0128</name>
</gene>